<keyword evidence="14" id="KW-1185">Reference proteome</keyword>
<dbReference type="GO" id="GO:0017056">
    <property type="term" value="F:structural constituent of nuclear pore"/>
    <property type="evidence" value="ECO:0007669"/>
    <property type="project" value="InterPro"/>
</dbReference>
<evidence type="ECO:0000256" key="8">
    <source>
        <dbReference type="ARBA" id="ARBA00038387"/>
    </source>
</evidence>
<comment type="caution">
    <text evidence="13">The sequence shown here is derived from an EMBL/GenBank/DDBJ whole genome shotgun (WGS) entry which is preliminary data.</text>
</comment>
<evidence type="ECO:0000256" key="3">
    <source>
        <dbReference type="ARBA" id="ARBA00022816"/>
    </source>
</evidence>
<dbReference type="Gene3D" id="1.25.10.70">
    <property type="match status" value="1"/>
</dbReference>
<keyword evidence="6" id="KW-0906">Nuclear pore complex</keyword>
<dbReference type="Pfam" id="PF10487">
    <property type="entry name" value="Nup188_N"/>
    <property type="match status" value="1"/>
</dbReference>
<dbReference type="InterPro" id="IPR044840">
    <property type="entry name" value="Nup188"/>
</dbReference>
<dbReference type="PANTHER" id="PTHR31431">
    <property type="entry name" value="NUCLEOPORIN NUP188 HOMOLOG"/>
    <property type="match status" value="1"/>
</dbReference>
<feature type="domain" description="Nucleoporin Nup188 N-terminal" evidence="10">
    <location>
        <begin position="22"/>
        <end position="468"/>
    </location>
</feature>
<sequence length="1584" mass="176781">MAAYYALSNPETNAQKHTLDTLDEFLKIKTPQLVKCYDPIGKSNSESAKKLADKNTQLPNGIKVGTVDTKIRDEAETLSKAIKIDELCALEVVNWFDRKGILKHEHRLIHYTRHYYSEKRYLVKLVGQLFKLRSEGEAELSELGKRYTVEILAHDRFFPDLLQHIEWALTTSIDPLDDDSLYSLAKTEVIEILDLVFTALRTVIPSSSTLLLDWLKICKNTEFFTQRAHVFDETETDRHWHQTVHALCTLITISFLDLDQDFSVEGAASSSYIVNPDSLIQVHKLLAVPFRDQTAASPALLSWGFVLRKISIRLEDIQNSQFNPLFKEFGIDVDSHGQEKAEQLGTSAGNLISRGFELGGLELIGEILQRLPERLDYGNICATLVLEALPYLTMDETLAGTINRIISPYDELRQYFFSDPFAQKALLLSKAKVPIAIETFLKLAQCLGSEAFEFIYCMGTYMQELPRQFRDYDFSPEKPSLVELSGDLSLFAGRETDGQGGLVLPPGTRGEIIPGGKSTVVMWNLEYNGWSFLGRVLEHAVASGAMNDDIILDILRLITNTVVELHESNAADLLASCSAGLGQGDIVELITKILDDALYSKNIEFCIMGVTFLTALTKAQNQRVWPYMGRSKLVERDGRGGLMGNILGAIEIVGNKYDFTLAIIDLVDKLVKDALSHSLDHHVSQRVKSDVLAKFVRHLVDVYESFTYWRYAKPRQQVSIASSIISIFTNIIYSTFRAEDGGMTDESKVTHVLSKSSAIIVEKFLSQSETCMRTLQPLLTGIASAAKSRDPLDSGSTGYLLTDELAYTEASLQFCSLLVRVRSLIQLPLSVLEKKLFAQSPELSLIFMRYVPLHTAVVDVLESIISAYCPEEQPSLLAHLGTDYSQMMITGLASAIRNELEMDVTVATICTYFSAIVESKQEGLCILLLSGKDTRNTSNKVGSVDSLLNVMEQRVVKNSLPPKLADQMLDSIALAHSTWNMNMYKRQTSDDLALVEALLGVVEGTFNHGAIMGNSAAQDDYIDCSHVFSMTSKAIKVLSIALYKAPANSETSKKILDLLKSHENLIAYSKEFLSVHGFRPSLHGNLHRNFDSKWPKGKLVKFVKSNLLPTTKDYGVNYLYDIGLLDIVLMHDALWDGYRKEVVEANVNLSYVDSQVGLVKAWCSFVTCMTVYASKNSDKAVLQQLQNVALIALESLSEEKLFEDIFLQKIDLAFFIMFHLSKNKMEVCKPADFEKVFNLLADASVGFLSAAGTSSSELAGERKLYRPLLKIVNLCLDGFTGSGSSDFQLIQTIHGLLDVVVIKGMKAVTLAIQHCPSAGGIEDMVQITMILRKCLDVKGVSSLYGNLALLMSDTECDRSVMSLFSYSLELKFNGKNGDATFGEYALLYLLEWLRIDVMADRFVSNGLFGVLLESPISKLIQEGGVQPTVDSRLHSVWSKGILTICLELLRQLGSRIIPEMITFVNFFYGQIGYTLRSWIDMVTGNPASIITLSLVGETSQILILFDVITKLCEQDQLDQLNNFLPNNSDLIEAYDYLLSHKKFLASKVTVTTPEEQKLAQNDEIIDKLCEELAELREFLAERED</sequence>
<evidence type="ECO:0000256" key="2">
    <source>
        <dbReference type="ARBA" id="ARBA00022448"/>
    </source>
</evidence>
<dbReference type="GO" id="GO:0044611">
    <property type="term" value="C:nuclear pore inner ring"/>
    <property type="evidence" value="ECO:0007669"/>
    <property type="project" value="TreeGrafter"/>
</dbReference>
<feature type="domain" description="Nuclear pore protein Nup188 C-terminal" evidence="11">
    <location>
        <begin position="1285"/>
        <end position="1564"/>
    </location>
</feature>
<gene>
    <name evidence="13" type="ORF">TRICI_000214</name>
</gene>
<evidence type="ECO:0000256" key="6">
    <source>
        <dbReference type="ARBA" id="ARBA00023132"/>
    </source>
</evidence>
<accession>A0A642VE14</accession>
<keyword evidence="7" id="KW-0539">Nucleus</keyword>
<keyword evidence="3" id="KW-0509">mRNA transport</keyword>
<comment type="similarity">
    <text evidence="8">Belongs to the Nup188 family.</text>
</comment>
<evidence type="ECO:0000313" key="14">
    <source>
        <dbReference type="Proteomes" id="UP000761534"/>
    </source>
</evidence>
<dbReference type="Pfam" id="PF21093">
    <property type="entry name" value="Nup188_N-subdom_III"/>
    <property type="match status" value="1"/>
</dbReference>
<dbReference type="InterPro" id="IPR041634">
    <property type="entry name" value="Nup188_C"/>
</dbReference>
<name>A0A642VE14_9ASCO</name>
<evidence type="ECO:0000256" key="4">
    <source>
        <dbReference type="ARBA" id="ARBA00022927"/>
    </source>
</evidence>
<evidence type="ECO:0000256" key="9">
    <source>
        <dbReference type="ARBA" id="ARBA00040174"/>
    </source>
</evidence>
<comment type="subcellular location">
    <subcellularLocation>
        <location evidence="1">Nucleus</location>
        <location evidence="1">Nuclear pore complex</location>
    </subcellularLocation>
</comment>
<evidence type="ECO:0000313" key="13">
    <source>
        <dbReference type="EMBL" id="KAA8917613.1"/>
    </source>
</evidence>
<feature type="domain" description="Nucleoporin Nup188 N-terminal subdomain III" evidence="12">
    <location>
        <begin position="520"/>
        <end position="932"/>
    </location>
</feature>
<dbReference type="EMBL" id="SWFS01000024">
    <property type="protein sequence ID" value="KAA8917613.1"/>
    <property type="molecule type" value="Genomic_DNA"/>
</dbReference>
<dbReference type="GO" id="GO:0006606">
    <property type="term" value="P:protein import into nucleus"/>
    <property type="evidence" value="ECO:0007669"/>
    <property type="project" value="TreeGrafter"/>
</dbReference>
<dbReference type="GO" id="GO:0006405">
    <property type="term" value="P:RNA export from nucleus"/>
    <property type="evidence" value="ECO:0007669"/>
    <property type="project" value="TreeGrafter"/>
</dbReference>
<dbReference type="VEuPathDB" id="FungiDB:TRICI_000214"/>
<dbReference type="InterPro" id="IPR018864">
    <property type="entry name" value="Nucleoporin_Nup188_N"/>
</dbReference>
<protein>
    <recommendedName>
        <fullName evidence="9">Nucleoporin NUP188</fullName>
    </recommendedName>
</protein>
<evidence type="ECO:0000259" key="12">
    <source>
        <dbReference type="Pfam" id="PF21093"/>
    </source>
</evidence>
<dbReference type="InterPro" id="IPR048883">
    <property type="entry name" value="Nup188_N-subdom_III"/>
</dbReference>
<evidence type="ECO:0000259" key="11">
    <source>
        <dbReference type="Pfam" id="PF18378"/>
    </source>
</evidence>
<evidence type="ECO:0000256" key="5">
    <source>
        <dbReference type="ARBA" id="ARBA00023010"/>
    </source>
</evidence>
<organism evidence="13 14">
    <name type="scientific">Trichomonascus ciferrii</name>
    <dbReference type="NCBI Taxonomy" id="44093"/>
    <lineage>
        <taxon>Eukaryota</taxon>
        <taxon>Fungi</taxon>
        <taxon>Dikarya</taxon>
        <taxon>Ascomycota</taxon>
        <taxon>Saccharomycotina</taxon>
        <taxon>Dipodascomycetes</taxon>
        <taxon>Dipodascales</taxon>
        <taxon>Trichomonascaceae</taxon>
        <taxon>Trichomonascus</taxon>
        <taxon>Trichomonascus ciferrii complex</taxon>
    </lineage>
</organism>
<evidence type="ECO:0000259" key="10">
    <source>
        <dbReference type="Pfam" id="PF10487"/>
    </source>
</evidence>
<keyword evidence="5" id="KW-0811">Translocation</keyword>
<proteinExistence type="inferred from homology"/>
<keyword evidence="2" id="KW-0813">Transport</keyword>
<dbReference type="PANTHER" id="PTHR31431:SF1">
    <property type="entry name" value="NUCLEOPORIN NUP188"/>
    <property type="match status" value="1"/>
</dbReference>
<keyword evidence="4" id="KW-0653">Protein transport</keyword>
<evidence type="ECO:0000256" key="7">
    <source>
        <dbReference type="ARBA" id="ARBA00023242"/>
    </source>
</evidence>
<dbReference type="GO" id="GO:0051028">
    <property type="term" value="P:mRNA transport"/>
    <property type="evidence" value="ECO:0007669"/>
    <property type="project" value="UniProtKB-KW"/>
</dbReference>
<dbReference type="Proteomes" id="UP000761534">
    <property type="component" value="Unassembled WGS sequence"/>
</dbReference>
<dbReference type="Pfam" id="PF18378">
    <property type="entry name" value="Nup188_C"/>
    <property type="match status" value="1"/>
</dbReference>
<evidence type="ECO:0000256" key="1">
    <source>
        <dbReference type="ARBA" id="ARBA00004567"/>
    </source>
</evidence>
<reference evidence="13" key="1">
    <citation type="journal article" date="2019" name="G3 (Bethesda)">
        <title>Genome Assemblies of Two Rare Opportunistic Yeast Pathogens: Diutina rugosa (syn. Candida rugosa) and Trichomonascus ciferrii (syn. Candida ciferrii).</title>
        <authorList>
            <person name="Mixao V."/>
            <person name="Saus E."/>
            <person name="Hansen A.P."/>
            <person name="Lass-Florl C."/>
            <person name="Gabaldon T."/>
        </authorList>
    </citation>
    <scope>NUCLEOTIDE SEQUENCE</scope>
    <source>
        <strain evidence="13">CBS 4856</strain>
    </source>
</reference>
<dbReference type="OrthoDB" id="102511at2759"/>